<dbReference type="Gene3D" id="1.10.10.760">
    <property type="entry name" value="E-set domains of sugar-utilizing enzymes"/>
    <property type="match status" value="1"/>
</dbReference>
<evidence type="ECO:0000256" key="10">
    <source>
        <dbReference type="ARBA" id="ARBA00032057"/>
    </source>
</evidence>
<feature type="active site" description="Proton donor" evidence="15">
    <location>
        <position position="280"/>
    </location>
</feature>
<dbReference type="CDD" id="cd11325">
    <property type="entry name" value="AmyAc_GTHase"/>
    <property type="match status" value="1"/>
</dbReference>
<evidence type="ECO:0000256" key="12">
    <source>
        <dbReference type="ARBA" id="ARBA00034013"/>
    </source>
</evidence>
<dbReference type="Pfam" id="PF00128">
    <property type="entry name" value="Alpha-amylase"/>
    <property type="match status" value="1"/>
</dbReference>
<dbReference type="STRING" id="262209.AWH69_10605"/>
<dbReference type="InterPro" id="IPR012768">
    <property type="entry name" value="Trehalose_TreZ"/>
</dbReference>
<dbReference type="GO" id="GO:0005992">
    <property type="term" value="P:trehalose biosynthetic process"/>
    <property type="evidence" value="ECO:0007669"/>
    <property type="project" value="UniProtKB-UniRule"/>
</dbReference>
<evidence type="ECO:0000256" key="13">
    <source>
        <dbReference type="NCBIfam" id="TIGR02402"/>
    </source>
</evidence>
<dbReference type="SMART" id="SM00642">
    <property type="entry name" value="Aamy"/>
    <property type="match status" value="1"/>
</dbReference>
<dbReference type="PANTHER" id="PTHR43651">
    <property type="entry name" value="1,4-ALPHA-GLUCAN-BRANCHING ENZYME"/>
    <property type="match status" value="1"/>
</dbReference>
<feature type="compositionally biased region" description="Basic and acidic residues" evidence="18">
    <location>
        <begin position="13"/>
        <end position="26"/>
    </location>
</feature>
<dbReference type="InterPro" id="IPR006047">
    <property type="entry name" value="GH13_cat_dom"/>
</dbReference>
<evidence type="ECO:0000256" key="17">
    <source>
        <dbReference type="PIRSR" id="PIRSR006337-3"/>
    </source>
</evidence>
<dbReference type="InterPro" id="IPR014756">
    <property type="entry name" value="Ig_E-set"/>
</dbReference>
<dbReference type="GO" id="GO:0005737">
    <property type="term" value="C:cytoplasm"/>
    <property type="evidence" value="ECO:0007669"/>
    <property type="project" value="UniProtKB-SubCell"/>
</dbReference>
<evidence type="ECO:0000256" key="14">
    <source>
        <dbReference type="PIRNR" id="PIRNR006337"/>
    </source>
</evidence>
<feature type="region of interest" description="Disordered" evidence="18">
    <location>
        <begin position="1"/>
        <end position="26"/>
    </location>
</feature>
<evidence type="ECO:0000313" key="21">
    <source>
        <dbReference type="Proteomes" id="UP000076976"/>
    </source>
</evidence>
<dbReference type="SUPFAM" id="SSF51445">
    <property type="entry name" value="(Trans)glycosidases"/>
    <property type="match status" value="1"/>
</dbReference>
<name>A0A176QC37_9MICO</name>
<comment type="similarity">
    <text evidence="3 14">Belongs to the glycosyl hydrolase 13 family.</text>
</comment>
<evidence type="ECO:0000256" key="3">
    <source>
        <dbReference type="ARBA" id="ARBA00008061"/>
    </source>
</evidence>
<evidence type="ECO:0000256" key="6">
    <source>
        <dbReference type="ARBA" id="ARBA00022490"/>
    </source>
</evidence>
<dbReference type="NCBIfam" id="TIGR02402">
    <property type="entry name" value="trehalose_TreZ"/>
    <property type="match status" value="1"/>
</dbReference>
<evidence type="ECO:0000256" key="11">
    <source>
        <dbReference type="ARBA" id="ARBA00033284"/>
    </source>
</evidence>
<evidence type="ECO:0000256" key="9">
    <source>
        <dbReference type="ARBA" id="ARBA00023295"/>
    </source>
</evidence>
<feature type="active site" description="Nucleophile" evidence="15">
    <location>
        <position position="243"/>
    </location>
</feature>
<sequence>MWAPDAEQVELVRAGDDGETREPMVREEGGWWRSDADRVDGERYGFALDGGETSPDPRSLAQPDGPMGLSQVVDTSAFTWTDEHWQGVPLRGAVIYELHVGTFTPEGTLDSAVERLDHLVDLGVTVVELMPVATYPGHHGWGYDGVDIWAVHPDLGGPRALARFVDAAHARGLAVCLDVVHNHLGPSGNTLIRFGPYFTDTHTTPWGPALNLDGPRADEVRRYLVDHSLMWLRDFHVDALRLDAVHALVDESAVHVLEQLAEAVDDLADELGRELLLVAESDRNDPATVVPRSAGGFGGLGLAGQWADDVHHTLHVLLTGETQGYYEDFAAPEALDTLVATPFFHAGTYSSFRGRTHGRPVDPERTPGWRFVASLQTHDQVGNRAKGDRLTHLVSTGRLACGAALLLTGPWTPMLFMGEEWGASTPWQYFTDHTEPELAEAVSRGRAAEFSAHGWGGDVPDPQSPQTYRDSQLRWEETTQEPHARVLEWYRTLVGLRSGVPDLSDADLTSGSVERDGDVVTMHRGACDVVVNLGSAPVRLEVGDVELLAAWEASLEGSTLVVPADACAVLRRS</sequence>
<dbReference type="Proteomes" id="UP000076976">
    <property type="component" value="Unassembled WGS sequence"/>
</dbReference>
<evidence type="ECO:0000256" key="4">
    <source>
        <dbReference type="ARBA" id="ARBA00012268"/>
    </source>
</evidence>
<dbReference type="EMBL" id="LQZG01000003">
    <property type="protein sequence ID" value="OAB87302.1"/>
    <property type="molecule type" value="Genomic_DNA"/>
</dbReference>
<keyword evidence="21" id="KW-1185">Reference proteome</keyword>
<dbReference type="PANTHER" id="PTHR43651:SF11">
    <property type="entry name" value="MALTO-OLIGOSYLTREHALOSE TREHALOHYDROLASE"/>
    <property type="match status" value="1"/>
</dbReference>
<feature type="binding site" evidence="16">
    <location>
        <begin position="378"/>
        <end position="383"/>
    </location>
    <ligand>
        <name>substrate</name>
    </ligand>
</feature>
<evidence type="ECO:0000313" key="20">
    <source>
        <dbReference type="EMBL" id="OAB87302.1"/>
    </source>
</evidence>
<accession>A0A176QC37</accession>
<evidence type="ECO:0000256" key="5">
    <source>
        <dbReference type="ARBA" id="ARBA00015938"/>
    </source>
</evidence>
<dbReference type="SUPFAM" id="SSF81296">
    <property type="entry name" value="E set domains"/>
    <property type="match status" value="1"/>
</dbReference>
<feature type="site" description="Transition state stabilizer" evidence="17">
    <location>
        <position position="379"/>
    </location>
</feature>
<comment type="caution">
    <text evidence="20">The sequence shown here is derived from an EMBL/GenBank/DDBJ whole genome shotgun (WGS) entry which is preliminary data.</text>
</comment>
<reference evidence="20 21" key="1">
    <citation type="submission" date="2016-01" db="EMBL/GenBank/DDBJ databases">
        <title>Janibacter melonis strain CD11_4 genome sequencing and assembly.</title>
        <authorList>
            <person name="Nair G.R."/>
            <person name="Kaur G."/>
            <person name="Chander A.M."/>
            <person name="Mayilraj S."/>
        </authorList>
    </citation>
    <scope>NUCLEOTIDE SEQUENCE [LARGE SCALE GENOMIC DNA]</scope>
    <source>
        <strain evidence="20 21">CD11-4</strain>
    </source>
</reference>
<dbReference type="InterPro" id="IPR013783">
    <property type="entry name" value="Ig-like_fold"/>
</dbReference>
<dbReference type="PIRSF" id="PIRSF006337">
    <property type="entry name" value="Trehalose_TreZ"/>
    <property type="match status" value="1"/>
</dbReference>
<dbReference type="UniPathway" id="UPA00299"/>
<gene>
    <name evidence="20" type="ORF">AWH69_10605</name>
</gene>
<dbReference type="Gene3D" id="2.60.40.10">
    <property type="entry name" value="Immunoglobulins"/>
    <property type="match status" value="1"/>
</dbReference>
<proteinExistence type="inferred from homology"/>
<keyword evidence="9 14" id="KW-0326">Glycosidase</keyword>
<evidence type="ECO:0000256" key="2">
    <source>
        <dbReference type="ARBA" id="ARBA00005199"/>
    </source>
</evidence>
<evidence type="ECO:0000256" key="7">
    <source>
        <dbReference type="ARBA" id="ARBA00022801"/>
    </source>
</evidence>
<keyword evidence="8" id="KW-0119">Carbohydrate metabolism</keyword>
<feature type="region of interest" description="Disordered" evidence="18">
    <location>
        <begin position="46"/>
        <end position="67"/>
    </location>
</feature>
<keyword evidence="7 14" id="KW-0378">Hydrolase</keyword>
<evidence type="ECO:0000259" key="19">
    <source>
        <dbReference type="SMART" id="SM00642"/>
    </source>
</evidence>
<feature type="binding site" evidence="16">
    <location>
        <begin position="308"/>
        <end position="312"/>
    </location>
    <ligand>
        <name>substrate</name>
    </ligand>
</feature>
<dbReference type="InterPro" id="IPR017853">
    <property type="entry name" value="GH"/>
</dbReference>
<dbReference type="InterPro" id="IPR044901">
    <property type="entry name" value="Trehalose_TreZ_E-set_sf"/>
</dbReference>
<dbReference type="AlphaFoldDB" id="A0A176QC37"/>
<comment type="catalytic activity">
    <reaction evidence="12 14">
        <text>hydrolysis of (1-&gt;4)-alpha-D-glucosidic linkage in 4-alpha-D-[(1-&gt;4)-alpha-D-glucanosyl]n trehalose to yield trehalose and (1-&gt;4)-alpha-D-glucan.</text>
        <dbReference type="EC" id="3.2.1.141"/>
    </reaction>
</comment>
<evidence type="ECO:0000256" key="1">
    <source>
        <dbReference type="ARBA" id="ARBA00004496"/>
    </source>
</evidence>
<evidence type="ECO:0000256" key="18">
    <source>
        <dbReference type="SAM" id="MobiDB-lite"/>
    </source>
</evidence>
<feature type="binding site" evidence="16">
    <location>
        <begin position="241"/>
        <end position="246"/>
    </location>
    <ligand>
        <name>substrate</name>
    </ligand>
</feature>
<evidence type="ECO:0000256" key="15">
    <source>
        <dbReference type="PIRSR" id="PIRSR006337-1"/>
    </source>
</evidence>
<comment type="subcellular location">
    <subcellularLocation>
        <location evidence="1 15">Cytoplasm</location>
    </subcellularLocation>
</comment>
<evidence type="ECO:0000256" key="8">
    <source>
        <dbReference type="ARBA" id="ARBA00023277"/>
    </source>
</evidence>
<protein>
    <recommendedName>
        <fullName evidence="5 13">Malto-oligosyltrehalose trehalohydrolase</fullName>
        <shortName evidence="14">MTHase</shortName>
        <ecNumber evidence="4 13">3.2.1.141</ecNumber>
    </recommendedName>
    <alternativeName>
        <fullName evidence="11 14">4-alpha-D-((1-&gt;4)-alpha-D-glucano)trehalose trehalohydrolase</fullName>
    </alternativeName>
    <alternativeName>
        <fullName evidence="10 14">Maltooligosyl trehalose trehalohydrolase</fullName>
    </alternativeName>
</protein>
<dbReference type="GO" id="GO:0033942">
    <property type="term" value="F:4-alpha-D-(1-&gt;4)-alpha-D-glucanotrehalose trehalohydrolase activity"/>
    <property type="evidence" value="ECO:0007669"/>
    <property type="project" value="UniProtKB-EC"/>
</dbReference>
<keyword evidence="6" id="KW-0963">Cytoplasm</keyword>
<evidence type="ECO:0000256" key="16">
    <source>
        <dbReference type="PIRSR" id="PIRSR006337-2"/>
    </source>
</evidence>
<organism evidence="20 21">
    <name type="scientific">Janibacter melonis</name>
    <dbReference type="NCBI Taxonomy" id="262209"/>
    <lineage>
        <taxon>Bacteria</taxon>
        <taxon>Bacillati</taxon>
        <taxon>Actinomycetota</taxon>
        <taxon>Actinomycetes</taxon>
        <taxon>Micrococcales</taxon>
        <taxon>Intrasporangiaceae</taxon>
        <taxon>Janibacter</taxon>
    </lineage>
</organism>
<comment type="pathway">
    <text evidence="2 14">Glycan biosynthesis; trehalose biosynthesis.</text>
</comment>
<dbReference type="CDD" id="cd02853">
    <property type="entry name" value="E_set_MTHase_like_N"/>
    <property type="match status" value="1"/>
</dbReference>
<dbReference type="Gene3D" id="3.20.20.80">
    <property type="entry name" value="Glycosidases"/>
    <property type="match status" value="1"/>
</dbReference>
<feature type="domain" description="Glycosyl hydrolase family 13 catalytic" evidence="19">
    <location>
        <begin position="97"/>
        <end position="446"/>
    </location>
</feature>
<dbReference type="EC" id="3.2.1.141" evidence="4 13"/>